<protein>
    <submittedName>
        <fullName evidence="2">Uncharacterized protein</fullName>
    </submittedName>
</protein>
<organism evidence="2 3">
    <name type="scientific">Paenibacillus arenilitoris</name>
    <dbReference type="NCBI Taxonomy" id="2772299"/>
    <lineage>
        <taxon>Bacteria</taxon>
        <taxon>Bacillati</taxon>
        <taxon>Bacillota</taxon>
        <taxon>Bacilli</taxon>
        <taxon>Bacillales</taxon>
        <taxon>Paenibacillaceae</taxon>
        <taxon>Paenibacillus</taxon>
    </lineage>
</organism>
<sequence>MKWIKPLLAKRNLPAVIAAVLLVIAVSLIAANTRFVWKTTAAPPPAPADNGSGGAHTDSQAALPDSTGFSQVAESELLRLKMDAKTGHFMMEDKRNDEVYYSYPDPKYWAKEDISKTWKQHLSSPIMLQYVDFSEPILNPKELSFTPGVDRIKDLKTIPGGFSLTFELPETGFTIPVEVTVDGDYVQTKIVREGLKENKLGLVWVRLYPFFGATHTDGQEGYLFIPDGPGALIRFKDNKLNVNKVYDESVYGSDMVYQGLYNNRNPVTMPVFGMKSGDKGFLAVLNDGEAYANIVASPAGVFSDYNWITAQMNFRSSFLQYTRKNAEESGFVDFNRDELFGSDRAVRYYLLDKANSDYVGMAERYRRYLIEEKGLKKMDAASSGVPLHMTIVGGDQEKGTLAARYIKGTTTAEAEQMVRTLHELGIGNLSITYTGWQKGGYSEFGRTLPVDPGIGGDEGMKSFVDYAHSLGAPVYLDTEYALNNTGAGGFEKEFAGVTNLAGQTIDMRMLYNEDHVSAVSDKFNLNSVKGDLEGYKKLGIDGLVVNRTGQELFSDYNTKYGSSRDEAKEVQAEILNTVRNGLGGVQGVSSNFYALPYVRHIQNMVSDYSYDLFADEAVPFAQIATHGLLSYSFDYSNNRDENGNGFLREIEYGAVPSYVFTQADTSDFQRAYGIRFYSTKFSDWSSYAAEEYKRFNEALGDVQNQFIVDHKTIAPNVKETGYENGKRIIVNYNTEPYAYGDLEVPAKDFIVLDGEAAKP</sequence>
<evidence type="ECO:0000313" key="2">
    <source>
        <dbReference type="EMBL" id="MBD2868517.1"/>
    </source>
</evidence>
<accession>A0A927H5K7</accession>
<feature type="region of interest" description="Disordered" evidence="1">
    <location>
        <begin position="45"/>
        <end position="65"/>
    </location>
</feature>
<proteinExistence type="predicted"/>
<dbReference type="InterPro" id="IPR043751">
    <property type="entry name" value="DUF5696"/>
</dbReference>
<name>A0A927H5K7_9BACL</name>
<gene>
    <name evidence="2" type="ORF">IDH41_08005</name>
</gene>
<dbReference type="Pfam" id="PF18952">
    <property type="entry name" value="DUF5696"/>
    <property type="match status" value="1"/>
</dbReference>
<keyword evidence="3" id="KW-1185">Reference proteome</keyword>
<evidence type="ECO:0000313" key="3">
    <source>
        <dbReference type="Proteomes" id="UP000632125"/>
    </source>
</evidence>
<comment type="caution">
    <text evidence="2">The sequence shown here is derived from an EMBL/GenBank/DDBJ whole genome shotgun (WGS) entry which is preliminary data.</text>
</comment>
<dbReference type="RefSeq" id="WP_190859878.1">
    <property type="nucleotide sequence ID" value="NZ_JACXIY010000010.1"/>
</dbReference>
<reference evidence="2" key="1">
    <citation type="submission" date="2020-09" db="EMBL/GenBank/DDBJ databases">
        <title>A novel bacterium of genus Paenibacillus, isolated from South China Sea.</title>
        <authorList>
            <person name="Huang H."/>
            <person name="Mo K."/>
            <person name="Hu Y."/>
        </authorList>
    </citation>
    <scope>NUCLEOTIDE SEQUENCE</scope>
    <source>
        <strain evidence="2">IB182493</strain>
    </source>
</reference>
<evidence type="ECO:0000256" key="1">
    <source>
        <dbReference type="SAM" id="MobiDB-lite"/>
    </source>
</evidence>
<dbReference type="Proteomes" id="UP000632125">
    <property type="component" value="Unassembled WGS sequence"/>
</dbReference>
<dbReference type="AlphaFoldDB" id="A0A927H5K7"/>
<dbReference type="EMBL" id="JACXIY010000010">
    <property type="protein sequence ID" value="MBD2868517.1"/>
    <property type="molecule type" value="Genomic_DNA"/>
</dbReference>